<reference evidence="1" key="1">
    <citation type="submission" date="2022-05" db="EMBL/GenBank/DDBJ databases">
        <title>The Musa troglodytarum L. genome provides insights into the mechanism of non-climacteric behaviour and enrichment of carotenoids.</title>
        <authorList>
            <person name="Wang J."/>
        </authorList>
    </citation>
    <scope>NUCLEOTIDE SEQUENCE</scope>
    <source>
        <tissue evidence="1">Leaf</tissue>
    </source>
</reference>
<accession>A0A9E7L4N7</accession>
<gene>
    <name evidence="1" type="ORF">MUK42_15683</name>
</gene>
<proteinExistence type="predicted"/>
<evidence type="ECO:0000313" key="1">
    <source>
        <dbReference type="EMBL" id="URE37699.1"/>
    </source>
</evidence>
<dbReference type="AlphaFoldDB" id="A0A9E7L4N7"/>
<protein>
    <submittedName>
        <fullName evidence="1">Uncharacterized protein</fullName>
    </submittedName>
</protein>
<dbReference type="Proteomes" id="UP001055439">
    <property type="component" value="Chromosome 8"/>
</dbReference>
<keyword evidence="2" id="KW-1185">Reference proteome</keyword>
<evidence type="ECO:0000313" key="2">
    <source>
        <dbReference type="Proteomes" id="UP001055439"/>
    </source>
</evidence>
<dbReference type="EMBL" id="CP097510">
    <property type="protein sequence ID" value="URE37699.1"/>
    <property type="molecule type" value="Genomic_DNA"/>
</dbReference>
<name>A0A9E7L4N7_9LILI</name>
<organism evidence="1 2">
    <name type="scientific">Musa troglodytarum</name>
    <name type="common">fe'i banana</name>
    <dbReference type="NCBI Taxonomy" id="320322"/>
    <lineage>
        <taxon>Eukaryota</taxon>
        <taxon>Viridiplantae</taxon>
        <taxon>Streptophyta</taxon>
        <taxon>Embryophyta</taxon>
        <taxon>Tracheophyta</taxon>
        <taxon>Spermatophyta</taxon>
        <taxon>Magnoliopsida</taxon>
        <taxon>Liliopsida</taxon>
        <taxon>Zingiberales</taxon>
        <taxon>Musaceae</taxon>
        <taxon>Musa</taxon>
    </lineage>
</organism>
<sequence length="34" mass="3672">MMSFGSSLVPTSFTKSALINGLRSMHSAPFANQR</sequence>